<dbReference type="AlphaFoldDB" id="A0A1V4H9V8"/>
<comment type="caution">
    <text evidence="2">The sequence shown here is derived from an EMBL/GenBank/DDBJ whole genome shotgun (WGS) entry which is preliminary data.</text>
</comment>
<gene>
    <name evidence="2" type="ORF">BC351_39090</name>
</gene>
<dbReference type="STRING" id="1469647.BC351_39090"/>
<protein>
    <recommendedName>
        <fullName evidence="1">Carrier domain-containing protein</fullName>
    </recommendedName>
</protein>
<dbReference type="Gene3D" id="1.10.1200.10">
    <property type="entry name" value="ACP-like"/>
    <property type="match status" value="1"/>
</dbReference>
<dbReference type="InterPro" id="IPR009081">
    <property type="entry name" value="PP-bd_ACP"/>
</dbReference>
<keyword evidence="3" id="KW-1185">Reference proteome</keyword>
<evidence type="ECO:0000313" key="3">
    <source>
        <dbReference type="Proteomes" id="UP000190626"/>
    </source>
</evidence>
<dbReference type="RefSeq" id="WP_208629894.1">
    <property type="nucleotide sequence ID" value="NZ_MBTG01000050.1"/>
</dbReference>
<dbReference type="EMBL" id="MBTG01000050">
    <property type="protein sequence ID" value="OPH47996.1"/>
    <property type="molecule type" value="Genomic_DNA"/>
</dbReference>
<evidence type="ECO:0000259" key="1">
    <source>
        <dbReference type="Pfam" id="PF00550"/>
    </source>
</evidence>
<evidence type="ECO:0000313" key="2">
    <source>
        <dbReference type="EMBL" id="OPH47996.1"/>
    </source>
</evidence>
<feature type="domain" description="Carrier" evidence="1">
    <location>
        <begin position="18"/>
        <end position="54"/>
    </location>
</feature>
<dbReference type="SUPFAM" id="SSF47336">
    <property type="entry name" value="ACP-like"/>
    <property type="match status" value="1"/>
</dbReference>
<organism evidence="2 3">
    <name type="scientific">Paenibacillus ferrarius</name>
    <dbReference type="NCBI Taxonomy" id="1469647"/>
    <lineage>
        <taxon>Bacteria</taxon>
        <taxon>Bacillati</taxon>
        <taxon>Bacillota</taxon>
        <taxon>Bacilli</taxon>
        <taxon>Bacillales</taxon>
        <taxon>Paenibacillaceae</taxon>
        <taxon>Paenibacillus</taxon>
    </lineage>
</organism>
<proteinExistence type="predicted"/>
<name>A0A1V4H9V8_9BACL</name>
<accession>A0A1V4H9V8</accession>
<sequence>MFESKYMELLKRYAVLSDPIDPEVDLARSGLDSLNAISLLLDLEEAYEVEFPQTYMNNDTFATPLALWNALQVIIQEESVQARG</sequence>
<dbReference type="Proteomes" id="UP000190626">
    <property type="component" value="Unassembled WGS sequence"/>
</dbReference>
<reference evidence="3" key="1">
    <citation type="submission" date="2016-07" db="EMBL/GenBank/DDBJ databases">
        <authorList>
            <person name="Florea S."/>
            <person name="Webb J.S."/>
            <person name="Jaromczyk J."/>
            <person name="Schardl C.L."/>
        </authorList>
    </citation>
    <scope>NUCLEOTIDE SEQUENCE [LARGE SCALE GENOMIC DNA]</scope>
    <source>
        <strain evidence="3">CY1</strain>
    </source>
</reference>
<dbReference type="Pfam" id="PF00550">
    <property type="entry name" value="PP-binding"/>
    <property type="match status" value="1"/>
</dbReference>
<dbReference type="InterPro" id="IPR036736">
    <property type="entry name" value="ACP-like_sf"/>
</dbReference>